<gene>
    <name evidence="4" type="ORF">HD594_002000</name>
</gene>
<dbReference type="RefSeq" id="WP_184750826.1">
    <property type="nucleotide sequence ID" value="NZ_BAAAJR010000006.1"/>
</dbReference>
<dbReference type="CDD" id="cd18879">
    <property type="entry name" value="NUDIX_Hydrolase"/>
    <property type="match status" value="1"/>
</dbReference>
<evidence type="ECO:0000259" key="3">
    <source>
        <dbReference type="PROSITE" id="PS51462"/>
    </source>
</evidence>
<name>A0A7X0FRA5_9MICO</name>
<dbReference type="InterPro" id="IPR015797">
    <property type="entry name" value="NUDIX_hydrolase-like_dom_sf"/>
</dbReference>
<dbReference type="Pfam" id="PF00293">
    <property type="entry name" value="NUDIX"/>
    <property type="match status" value="1"/>
</dbReference>
<proteinExistence type="predicted"/>
<accession>A0A7X0FRA5</accession>
<dbReference type="AlphaFoldDB" id="A0A7X0FRA5"/>
<sequence length="160" mass="17182">MPTPDFVLELRRHIGTMPLPLAGVTAVVVRGDEVLLGRRSDNGALTPITGIVDPGEEPADAAVREALEEAGVRIRADRLCWVHQIPRVTYANGDQSDYLDLTFRCTWIDGDPYPADGEMTEVGWYPLADLGEVGDEMRARIGAALVPGDAARFEGGAAPA</sequence>
<dbReference type="InterPro" id="IPR000086">
    <property type="entry name" value="NUDIX_hydrolase_dom"/>
</dbReference>
<evidence type="ECO:0000313" key="4">
    <source>
        <dbReference type="EMBL" id="MBB6391687.1"/>
    </source>
</evidence>
<dbReference type="PANTHER" id="PTHR43046:SF16">
    <property type="entry name" value="ADP-RIBOSE PYROPHOSPHATASE YJHB-RELATED"/>
    <property type="match status" value="1"/>
</dbReference>
<evidence type="ECO:0000256" key="2">
    <source>
        <dbReference type="ARBA" id="ARBA00022801"/>
    </source>
</evidence>
<feature type="domain" description="Nudix hydrolase" evidence="3">
    <location>
        <begin position="19"/>
        <end position="150"/>
    </location>
</feature>
<evidence type="ECO:0000256" key="1">
    <source>
        <dbReference type="ARBA" id="ARBA00001946"/>
    </source>
</evidence>
<protein>
    <submittedName>
        <fullName evidence="4">8-oxo-dGTP pyrophosphatase MutT (NUDIX family)</fullName>
    </submittedName>
</protein>
<dbReference type="InterPro" id="IPR020084">
    <property type="entry name" value="NUDIX_hydrolase_CS"/>
</dbReference>
<dbReference type="SUPFAM" id="SSF55811">
    <property type="entry name" value="Nudix"/>
    <property type="match status" value="1"/>
</dbReference>
<evidence type="ECO:0000313" key="5">
    <source>
        <dbReference type="Proteomes" id="UP000537775"/>
    </source>
</evidence>
<dbReference type="Proteomes" id="UP000537775">
    <property type="component" value="Unassembled WGS sequence"/>
</dbReference>
<organism evidence="4 5">
    <name type="scientific">Microbacterium thalassium</name>
    <dbReference type="NCBI Taxonomy" id="362649"/>
    <lineage>
        <taxon>Bacteria</taxon>
        <taxon>Bacillati</taxon>
        <taxon>Actinomycetota</taxon>
        <taxon>Actinomycetes</taxon>
        <taxon>Micrococcales</taxon>
        <taxon>Microbacteriaceae</taxon>
        <taxon>Microbacterium</taxon>
    </lineage>
</organism>
<dbReference type="PANTHER" id="PTHR43046">
    <property type="entry name" value="GDP-MANNOSE MANNOSYL HYDROLASE"/>
    <property type="match status" value="1"/>
</dbReference>
<dbReference type="PROSITE" id="PS51462">
    <property type="entry name" value="NUDIX"/>
    <property type="match status" value="1"/>
</dbReference>
<comment type="caution">
    <text evidence="4">The sequence shown here is derived from an EMBL/GenBank/DDBJ whole genome shotgun (WGS) entry which is preliminary data.</text>
</comment>
<dbReference type="PROSITE" id="PS00893">
    <property type="entry name" value="NUDIX_BOX"/>
    <property type="match status" value="1"/>
</dbReference>
<dbReference type="Gene3D" id="3.90.79.10">
    <property type="entry name" value="Nucleoside Triphosphate Pyrophosphohydrolase"/>
    <property type="match status" value="1"/>
</dbReference>
<reference evidence="4 5" key="1">
    <citation type="submission" date="2020-08" db="EMBL/GenBank/DDBJ databases">
        <title>Sequencing the genomes of 1000 actinobacteria strains.</title>
        <authorList>
            <person name="Klenk H.-P."/>
        </authorList>
    </citation>
    <scope>NUCLEOTIDE SEQUENCE [LARGE SCALE GENOMIC DNA]</scope>
    <source>
        <strain evidence="4 5">DSM 12511</strain>
    </source>
</reference>
<dbReference type="EMBL" id="JACHML010000001">
    <property type="protein sequence ID" value="MBB6391687.1"/>
    <property type="molecule type" value="Genomic_DNA"/>
</dbReference>
<dbReference type="GO" id="GO:0016787">
    <property type="term" value="F:hydrolase activity"/>
    <property type="evidence" value="ECO:0007669"/>
    <property type="project" value="UniProtKB-KW"/>
</dbReference>
<comment type="cofactor">
    <cofactor evidence="1">
        <name>Mg(2+)</name>
        <dbReference type="ChEBI" id="CHEBI:18420"/>
    </cofactor>
</comment>
<keyword evidence="2" id="KW-0378">Hydrolase</keyword>
<keyword evidence="5" id="KW-1185">Reference proteome</keyword>